<evidence type="ECO:0000256" key="7">
    <source>
        <dbReference type="ARBA" id="ARBA00023077"/>
    </source>
</evidence>
<evidence type="ECO:0000256" key="2">
    <source>
        <dbReference type="ARBA" id="ARBA00022448"/>
    </source>
</evidence>
<dbReference type="PANTHER" id="PTHR30069:SF53">
    <property type="entry name" value="COLICIN I RECEPTOR-RELATED"/>
    <property type="match status" value="1"/>
</dbReference>
<dbReference type="GO" id="GO:0015889">
    <property type="term" value="P:cobalamin transport"/>
    <property type="evidence" value="ECO:0007669"/>
    <property type="project" value="TreeGrafter"/>
</dbReference>
<dbReference type="GO" id="GO:0009279">
    <property type="term" value="C:cell outer membrane"/>
    <property type="evidence" value="ECO:0007669"/>
    <property type="project" value="UniProtKB-SubCell"/>
</dbReference>
<evidence type="ECO:0000256" key="10">
    <source>
        <dbReference type="PROSITE-ProRule" id="PRU01360"/>
    </source>
</evidence>
<dbReference type="PROSITE" id="PS52016">
    <property type="entry name" value="TONB_DEPENDENT_REC_3"/>
    <property type="match status" value="1"/>
</dbReference>
<evidence type="ECO:0000256" key="6">
    <source>
        <dbReference type="ARBA" id="ARBA00023065"/>
    </source>
</evidence>
<dbReference type="InterPro" id="IPR039426">
    <property type="entry name" value="TonB-dep_rcpt-like"/>
</dbReference>
<dbReference type="RefSeq" id="WP_087109116.1">
    <property type="nucleotide sequence ID" value="NZ_CBCSCN010000002.1"/>
</dbReference>
<organism evidence="15 16">
    <name type="scientific">Parendozoicomonas haliclonae</name>
    <dbReference type="NCBI Taxonomy" id="1960125"/>
    <lineage>
        <taxon>Bacteria</taxon>
        <taxon>Pseudomonadati</taxon>
        <taxon>Pseudomonadota</taxon>
        <taxon>Gammaproteobacteria</taxon>
        <taxon>Oceanospirillales</taxon>
        <taxon>Endozoicomonadaceae</taxon>
        <taxon>Parendozoicomonas</taxon>
    </lineage>
</organism>
<dbReference type="Gene3D" id="2.40.170.20">
    <property type="entry name" value="TonB-dependent receptor, beta-barrel domain"/>
    <property type="match status" value="1"/>
</dbReference>
<keyword evidence="7 11" id="KW-0798">TonB box</keyword>
<dbReference type="AlphaFoldDB" id="A0A1X7AIF1"/>
<evidence type="ECO:0000313" key="15">
    <source>
        <dbReference type="EMBL" id="SMA45100.1"/>
    </source>
</evidence>
<dbReference type="InterPro" id="IPR000531">
    <property type="entry name" value="Beta-barrel_TonB"/>
</dbReference>
<accession>A0A1X7AIF1</accession>
<keyword evidence="8 10" id="KW-0472">Membrane</keyword>
<dbReference type="PANTHER" id="PTHR30069">
    <property type="entry name" value="TONB-DEPENDENT OUTER MEMBRANE RECEPTOR"/>
    <property type="match status" value="1"/>
</dbReference>
<dbReference type="Pfam" id="PF07715">
    <property type="entry name" value="Plug"/>
    <property type="match status" value="1"/>
</dbReference>
<evidence type="ECO:0000256" key="1">
    <source>
        <dbReference type="ARBA" id="ARBA00004571"/>
    </source>
</evidence>
<evidence type="ECO:0000256" key="4">
    <source>
        <dbReference type="ARBA" id="ARBA00022692"/>
    </source>
</evidence>
<dbReference type="OrthoDB" id="9764669at2"/>
<proteinExistence type="inferred from homology"/>
<evidence type="ECO:0000259" key="13">
    <source>
        <dbReference type="Pfam" id="PF00593"/>
    </source>
</evidence>
<dbReference type="SUPFAM" id="SSF56935">
    <property type="entry name" value="Porins"/>
    <property type="match status" value="1"/>
</dbReference>
<dbReference type="CDD" id="cd01347">
    <property type="entry name" value="ligand_gated_channel"/>
    <property type="match status" value="1"/>
</dbReference>
<evidence type="ECO:0000313" key="16">
    <source>
        <dbReference type="Proteomes" id="UP000196573"/>
    </source>
</evidence>
<comment type="similarity">
    <text evidence="10 11">Belongs to the TonB-dependent receptor family.</text>
</comment>
<keyword evidence="16" id="KW-1185">Reference proteome</keyword>
<feature type="chain" id="PRO_5010875954" evidence="12">
    <location>
        <begin position="28"/>
        <end position="616"/>
    </location>
</feature>
<dbReference type="EMBL" id="FWPT01000004">
    <property type="protein sequence ID" value="SMA45100.1"/>
    <property type="molecule type" value="Genomic_DNA"/>
</dbReference>
<dbReference type="InterPro" id="IPR012910">
    <property type="entry name" value="Plug_dom"/>
</dbReference>
<dbReference type="InterPro" id="IPR036942">
    <property type="entry name" value="Beta-barrel_TonB_sf"/>
</dbReference>
<feature type="domain" description="TonB-dependent receptor plug" evidence="14">
    <location>
        <begin position="49"/>
        <end position="154"/>
    </location>
</feature>
<evidence type="ECO:0000256" key="5">
    <source>
        <dbReference type="ARBA" id="ARBA00022729"/>
    </source>
</evidence>
<dbReference type="InterPro" id="IPR037066">
    <property type="entry name" value="Plug_dom_sf"/>
</dbReference>
<name>A0A1X7AIF1_9GAMM</name>
<protein>
    <submittedName>
        <fullName evidence="15">Vitamin B12 transporter BtuB</fullName>
    </submittedName>
</protein>
<dbReference type="Gene3D" id="2.170.130.10">
    <property type="entry name" value="TonB-dependent receptor, plug domain"/>
    <property type="match status" value="1"/>
</dbReference>
<keyword evidence="5 12" id="KW-0732">Signal</keyword>
<gene>
    <name evidence="15" type="primary">btuB_3</name>
    <name evidence="15" type="ORF">EHSB41UT_01842</name>
</gene>
<reference evidence="15 16" key="1">
    <citation type="submission" date="2017-03" db="EMBL/GenBank/DDBJ databases">
        <authorList>
            <person name="Afonso C.L."/>
            <person name="Miller P.J."/>
            <person name="Scott M.A."/>
            <person name="Spackman E."/>
            <person name="Goraichik I."/>
            <person name="Dimitrov K.M."/>
            <person name="Suarez D.L."/>
            <person name="Swayne D.E."/>
        </authorList>
    </citation>
    <scope>NUCLEOTIDE SEQUENCE [LARGE SCALE GENOMIC DNA]</scope>
    <source>
        <strain evidence="15">SB41UT1</strain>
    </source>
</reference>
<keyword evidence="9 10" id="KW-0998">Cell outer membrane</keyword>
<keyword evidence="6" id="KW-0406">Ion transport</keyword>
<evidence type="ECO:0000256" key="9">
    <source>
        <dbReference type="ARBA" id="ARBA00023237"/>
    </source>
</evidence>
<evidence type="ECO:0000259" key="14">
    <source>
        <dbReference type="Pfam" id="PF07715"/>
    </source>
</evidence>
<evidence type="ECO:0000256" key="12">
    <source>
        <dbReference type="SAM" id="SignalP"/>
    </source>
</evidence>
<feature type="domain" description="TonB-dependent receptor-like beta-barrel" evidence="13">
    <location>
        <begin position="175"/>
        <end position="588"/>
    </location>
</feature>
<dbReference type="Proteomes" id="UP000196573">
    <property type="component" value="Unassembled WGS sequence"/>
</dbReference>
<evidence type="ECO:0000256" key="3">
    <source>
        <dbReference type="ARBA" id="ARBA00022452"/>
    </source>
</evidence>
<keyword evidence="3 10" id="KW-1134">Transmembrane beta strand</keyword>
<dbReference type="GO" id="GO:0006811">
    <property type="term" value="P:monoatomic ion transport"/>
    <property type="evidence" value="ECO:0007669"/>
    <property type="project" value="UniProtKB-KW"/>
</dbReference>
<feature type="signal peptide" evidence="12">
    <location>
        <begin position="1"/>
        <end position="27"/>
    </location>
</feature>
<evidence type="ECO:0000256" key="11">
    <source>
        <dbReference type="RuleBase" id="RU003357"/>
    </source>
</evidence>
<dbReference type="Pfam" id="PF00593">
    <property type="entry name" value="TonB_dep_Rec_b-barrel"/>
    <property type="match status" value="1"/>
</dbReference>
<comment type="subcellular location">
    <subcellularLocation>
        <location evidence="1 10">Cell outer membrane</location>
        <topology evidence="1 10">Multi-pass membrane protein</topology>
    </subcellularLocation>
</comment>
<evidence type="ECO:0000256" key="8">
    <source>
        <dbReference type="ARBA" id="ARBA00023136"/>
    </source>
</evidence>
<keyword evidence="4 10" id="KW-0812">Transmembrane</keyword>
<sequence length="616" mass="68090">MNLNNKTTLVLAPLTLALLPLASSIHATDKVYKLEDVVITATRTAQTVDQTLAPVSVITRKDIEQSQAQSVPELLKMLPGVQVSSNGGPGASTGLFIRGTATKESIVLIDGQRIGSATLGEASLQYFDPDQIERIELVRGPKASLYGADAIGGVVNIITRAAAGKSQMSFKAGYGSDKTRSASANISGVSDTTRYHLGFSRFITDGYDRTENTVGNNSDDDFYSNSTFSTTISHDFTDDLTFALRGYQSQGNSAYDDAWNPDTSPRTTFKEQFLSSEVTYVINNWWQTGLTLSYTQDSSEARKTASPNTYMTKRHLLNWQNNFSVSENTLLTAGFDTYKDKVDSTVDYDETSRSNHAVFLQSLTTFASSDLQLSVRNDDNERYGNKATGNIAWGYNLPADMRVIASYGTAFRAPTFNELYYPNFGDPNLKPEESENVEVELRGKLQNGQWSVAVFQNTIDNLISSQQDRDAGRVVAIKEARIRGVELTGRYQIFGTDVKAAISLLDPKEIRNNQPDQLLIRRSKQELTLDISRPFGDFTIGANLLARSQFEDSNYPSRVDMPGFGVVGIRAAWQLDKTIKLEANVRNLFNKDYQTAFGYNEPSRGVFASVTWSPEL</sequence>
<keyword evidence="2 10" id="KW-0813">Transport</keyword>